<evidence type="ECO:0000256" key="6">
    <source>
        <dbReference type="ARBA" id="ARBA00023315"/>
    </source>
</evidence>
<dbReference type="EMBL" id="BAABRR010000001">
    <property type="protein sequence ID" value="GAA5517825.1"/>
    <property type="molecule type" value="Genomic_DNA"/>
</dbReference>
<dbReference type="PANTHER" id="PTHR30606:SF10">
    <property type="entry name" value="PHOSPHATIDYLINOSITOL MANNOSIDE ACYLTRANSFERASE"/>
    <property type="match status" value="1"/>
</dbReference>
<keyword evidence="5" id="KW-0472">Membrane</keyword>
<keyword evidence="8" id="KW-1185">Reference proteome</keyword>
<keyword evidence="6 7" id="KW-0012">Acyltransferase</keyword>
<protein>
    <submittedName>
        <fullName evidence="7">Phosphatidylinositol mannoside acyltransferase</fullName>
    </submittedName>
</protein>
<evidence type="ECO:0000313" key="8">
    <source>
        <dbReference type="Proteomes" id="UP001426770"/>
    </source>
</evidence>
<evidence type="ECO:0000256" key="5">
    <source>
        <dbReference type="ARBA" id="ARBA00023136"/>
    </source>
</evidence>
<evidence type="ECO:0000256" key="2">
    <source>
        <dbReference type="ARBA" id="ARBA00022475"/>
    </source>
</evidence>
<dbReference type="Pfam" id="PF03279">
    <property type="entry name" value="Lip_A_acyltrans"/>
    <property type="match status" value="1"/>
</dbReference>
<evidence type="ECO:0000313" key="7">
    <source>
        <dbReference type="EMBL" id="GAA5517825.1"/>
    </source>
</evidence>
<sequence length="295" mass="32785">MNGFLFAFRASRYLPVSVTRGALWAGTMAQWVRRAKPARRLEENLHRVTGLEGRDLRRLSRAGMASAARYYAEAFELPRMTADVIDARVRMENEAEIREIIREHGRVVIALSHSGNWDLVGAFACRNLGPVVSVAEVLKPREVFEEFVALREGVGMRILGLEGGSTFRELIRIARGDGGLICLLADRDLTGSGIEVDFAGHRAKVAPGPAALAAATDTMLVPVMVRYERLRGKRRRAARSRWGTVLTFGAAVSPADAPGDDRVGHLTRAWVGFMGDAIRRHPQDWHMLQRFGWTE</sequence>
<keyword evidence="3" id="KW-0997">Cell inner membrane</keyword>
<name>A0ABP9WDB7_9MICO</name>
<dbReference type="CDD" id="cd07984">
    <property type="entry name" value="LPLAT_LABLAT-like"/>
    <property type="match status" value="1"/>
</dbReference>
<evidence type="ECO:0000256" key="1">
    <source>
        <dbReference type="ARBA" id="ARBA00004533"/>
    </source>
</evidence>
<organism evidence="7 8">
    <name type="scientific">Demequina sediminis</name>
    <dbReference type="NCBI Taxonomy" id="1930058"/>
    <lineage>
        <taxon>Bacteria</taxon>
        <taxon>Bacillati</taxon>
        <taxon>Actinomycetota</taxon>
        <taxon>Actinomycetes</taxon>
        <taxon>Micrococcales</taxon>
        <taxon>Demequinaceae</taxon>
        <taxon>Demequina</taxon>
    </lineage>
</organism>
<evidence type="ECO:0000256" key="3">
    <source>
        <dbReference type="ARBA" id="ARBA00022519"/>
    </source>
</evidence>
<accession>A0ABP9WDB7</accession>
<dbReference type="GO" id="GO:0016746">
    <property type="term" value="F:acyltransferase activity"/>
    <property type="evidence" value="ECO:0007669"/>
    <property type="project" value="UniProtKB-KW"/>
</dbReference>
<proteinExistence type="predicted"/>
<gene>
    <name evidence="7" type="ORF">Lsed01_00241</name>
</gene>
<evidence type="ECO:0000256" key="4">
    <source>
        <dbReference type="ARBA" id="ARBA00022679"/>
    </source>
</evidence>
<comment type="subcellular location">
    <subcellularLocation>
        <location evidence="1">Cell inner membrane</location>
    </subcellularLocation>
</comment>
<dbReference type="Proteomes" id="UP001426770">
    <property type="component" value="Unassembled WGS sequence"/>
</dbReference>
<dbReference type="PANTHER" id="PTHR30606">
    <property type="entry name" value="LIPID A BIOSYNTHESIS LAUROYL ACYLTRANSFERASE"/>
    <property type="match status" value="1"/>
</dbReference>
<keyword evidence="2" id="KW-1003">Cell membrane</keyword>
<dbReference type="NCBIfam" id="NF005919">
    <property type="entry name" value="PRK07920.1"/>
    <property type="match status" value="1"/>
</dbReference>
<keyword evidence="4" id="KW-0808">Transferase</keyword>
<dbReference type="InterPro" id="IPR004960">
    <property type="entry name" value="LipA_acyltrans"/>
</dbReference>
<dbReference type="RefSeq" id="WP_286215884.1">
    <property type="nucleotide sequence ID" value="NZ_AP027736.1"/>
</dbReference>
<comment type="caution">
    <text evidence="7">The sequence shown here is derived from an EMBL/GenBank/DDBJ whole genome shotgun (WGS) entry which is preliminary data.</text>
</comment>
<reference evidence="7 8" key="1">
    <citation type="submission" date="2024-02" db="EMBL/GenBank/DDBJ databases">
        <title>Lysinimicrobium sediminis NBRC 112286.</title>
        <authorList>
            <person name="Ichikawa N."/>
            <person name="Katano-Makiyama Y."/>
            <person name="Hidaka K."/>
        </authorList>
    </citation>
    <scope>NUCLEOTIDE SEQUENCE [LARGE SCALE GENOMIC DNA]</scope>
    <source>
        <strain evidence="7 8">NBRC 112286</strain>
    </source>
</reference>